<dbReference type="AlphaFoldDB" id="A0A4U5NX22"/>
<protein>
    <submittedName>
        <fullName evidence="3">Uncharacterized protein</fullName>
    </submittedName>
</protein>
<feature type="region of interest" description="Disordered" evidence="2">
    <location>
        <begin position="104"/>
        <end position="128"/>
    </location>
</feature>
<dbReference type="Proteomes" id="UP000298663">
    <property type="component" value="Unassembled WGS sequence"/>
</dbReference>
<evidence type="ECO:0000256" key="2">
    <source>
        <dbReference type="SAM" id="MobiDB-lite"/>
    </source>
</evidence>
<accession>A0A4U5NX22</accession>
<sequence length="143" mass="16987">MKEQQRCQTISDFAHLQERADGDVWRLKYQALLKENEQLRSKNSEMEDRFLHIVEKVEDEKKQLAEEIDHLVERLEKSTERVKRVEEDCNRYKSDCTTMAKLLRNQQGSFDEKPEEKPARPKPTFVEDSSRTTLYGFSNVIHV</sequence>
<evidence type="ECO:0000313" key="3">
    <source>
        <dbReference type="EMBL" id="TKR88002.1"/>
    </source>
</evidence>
<gene>
    <name evidence="3" type="ORF">L596_012314</name>
</gene>
<reference evidence="3 4" key="2">
    <citation type="journal article" date="2019" name="G3 (Bethesda)">
        <title>Hybrid Assembly of the Genome of the Entomopathogenic Nematode Steinernema carpocapsae Identifies the X-Chromosome.</title>
        <authorList>
            <person name="Serra L."/>
            <person name="Macchietto M."/>
            <person name="Macias-Munoz A."/>
            <person name="McGill C.J."/>
            <person name="Rodriguez I.M."/>
            <person name="Rodriguez B."/>
            <person name="Murad R."/>
            <person name="Mortazavi A."/>
        </authorList>
    </citation>
    <scope>NUCLEOTIDE SEQUENCE [LARGE SCALE GENOMIC DNA]</scope>
    <source>
        <strain evidence="3 4">ALL</strain>
    </source>
</reference>
<name>A0A4U5NX22_STECR</name>
<comment type="caution">
    <text evidence="3">The sequence shown here is derived from an EMBL/GenBank/DDBJ whole genome shotgun (WGS) entry which is preliminary data.</text>
</comment>
<keyword evidence="1" id="KW-0175">Coiled coil</keyword>
<evidence type="ECO:0000256" key="1">
    <source>
        <dbReference type="SAM" id="Coils"/>
    </source>
</evidence>
<evidence type="ECO:0000313" key="4">
    <source>
        <dbReference type="Proteomes" id="UP000298663"/>
    </source>
</evidence>
<feature type="coiled-coil region" evidence="1">
    <location>
        <begin position="29"/>
        <end position="95"/>
    </location>
</feature>
<organism evidence="3 4">
    <name type="scientific">Steinernema carpocapsae</name>
    <name type="common">Entomopathogenic nematode</name>
    <dbReference type="NCBI Taxonomy" id="34508"/>
    <lineage>
        <taxon>Eukaryota</taxon>
        <taxon>Metazoa</taxon>
        <taxon>Ecdysozoa</taxon>
        <taxon>Nematoda</taxon>
        <taxon>Chromadorea</taxon>
        <taxon>Rhabditida</taxon>
        <taxon>Tylenchina</taxon>
        <taxon>Panagrolaimomorpha</taxon>
        <taxon>Strongyloidoidea</taxon>
        <taxon>Steinernematidae</taxon>
        <taxon>Steinernema</taxon>
    </lineage>
</organism>
<keyword evidence="4" id="KW-1185">Reference proteome</keyword>
<dbReference type="OrthoDB" id="5822666at2759"/>
<dbReference type="EMBL" id="AZBU02000003">
    <property type="protein sequence ID" value="TKR88002.1"/>
    <property type="molecule type" value="Genomic_DNA"/>
</dbReference>
<proteinExistence type="predicted"/>
<dbReference type="STRING" id="34508.A0A4U5NX22"/>
<reference evidence="3 4" key="1">
    <citation type="journal article" date="2015" name="Genome Biol.">
        <title>Comparative genomics of Steinernema reveals deeply conserved gene regulatory networks.</title>
        <authorList>
            <person name="Dillman A.R."/>
            <person name="Macchietto M."/>
            <person name="Porter C.F."/>
            <person name="Rogers A."/>
            <person name="Williams B."/>
            <person name="Antoshechkin I."/>
            <person name="Lee M.M."/>
            <person name="Goodwin Z."/>
            <person name="Lu X."/>
            <person name="Lewis E.E."/>
            <person name="Goodrich-Blair H."/>
            <person name="Stock S.P."/>
            <person name="Adams B.J."/>
            <person name="Sternberg P.W."/>
            <person name="Mortazavi A."/>
        </authorList>
    </citation>
    <scope>NUCLEOTIDE SEQUENCE [LARGE SCALE GENOMIC DNA]</scope>
    <source>
        <strain evidence="3 4">ALL</strain>
    </source>
</reference>
<feature type="compositionally biased region" description="Basic and acidic residues" evidence="2">
    <location>
        <begin position="110"/>
        <end position="119"/>
    </location>
</feature>